<evidence type="ECO:0000256" key="1">
    <source>
        <dbReference type="SAM" id="Phobius"/>
    </source>
</evidence>
<dbReference type="AlphaFoldDB" id="A0A0N5AV67"/>
<dbReference type="Proteomes" id="UP000046393">
    <property type="component" value="Unplaced"/>
</dbReference>
<feature type="transmembrane region" description="Helical" evidence="1">
    <location>
        <begin position="129"/>
        <end position="159"/>
    </location>
</feature>
<keyword evidence="1" id="KW-1133">Transmembrane helix</keyword>
<evidence type="ECO:0000313" key="3">
    <source>
        <dbReference type="WBParaSite" id="SMUV_0000877601-mRNA-1"/>
    </source>
</evidence>
<reference evidence="3" key="1">
    <citation type="submission" date="2017-02" db="UniProtKB">
        <authorList>
            <consortium name="WormBaseParasite"/>
        </authorList>
    </citation>
    <scope>IDENTIFICATION</scope>
</reference>
<sequence>MFLYLLVRNLFKSDQEETTKIDQYGFDEPAREAMENVLMMLTGIMKLHYFSEEYILFFQWHAEGFLGRRVKLLKEYHLKKQMLQGMYDMDYERQMCLQMQMQFGGMVQVYPMHFRVTQAFLYGLQKTSLYLVLLALLCSNYVIILGVLIGAAVGNYLYIKEPAALFLNNE</sequence>
<keyword evidence="1" id="KW-0472">Membrane</keyword>
<protein>
    <submittedName>
        <fullName evidence="3">Copper transporter</fullName>
    </submittedName>
</protein>
<evidence type="ECO:0000313" key="2">
    <source>
        <dbReference type="Proteomes" id="UP000046393"/>
    </source>
</evidence>
<keyword evidence="1" id="KW-0812">Transmembrane</keyword>
<keyword evidence="2" id="KW-1185">Reference proteome</keyword>
<name>A0A0N5AV67_9BILA</name>
<organism evidence="2 3">
    <name type="scientific">Syphacia muris</name>
    <dbReference type="NCBI Taxonomy" id="451379"/>
    <lineage>
        <taxon>Eukaryota</taxon>
        <taxon>Metazoa</taxon>
        <taxon>Ecdysozoa</taxon>
        <taxon>Nematoda</taxon>
        <taxon>Chromadorea</taxon>
        <taxon>Rhabditida</taxon>
        <taxon>Spirurina</taxon>
        <taxon>Oxyuridomorpha</taxon>
        <taxon>Oxyuroidea</taxon>
        <taxon>Oxyuridae</taxon>
        <taxon>Syphacia</taxon>
    </lineage>
</organism>
<accession>A0A0N5AV67</accession>
<proteinExistence type="predicted"/>
<dbReference type="WBParaSite" id="SMUV_0000877601-mRNA-1">
    <property type="protein sequence ID" value="SMUV_0000877601-mRNA-1"/>
    <property type="gene ID" value="SMUV_0000877601"/>
</dbReference>